<proteinExistence type="predicted"/>
<dbReference type="EMBL" id="LFEH01000156">
    <property type="protein sequence ID" value="KMS68838.1"/>
    <property type="molecule type" value="Genomic_DNA"/>
</dbReference>
<accession>A0ABR5HRU8</accession>
<protein>
    <recommendedName>
        <fullName evidence="3">SUKH-3 immunity protein of toxin-antitoxin system</fullName>
    </recommendedName>
</protein>
<keyword evidence="2" id="KW-1185">Reference proteome</keyword>
<evidence type="ECO:0000313" key="2">
    <source>
        <dbReference type="Proteomes" id="UP000037274"/>
    </source>
</evidence>
<dbReference type="InterPro" id="IPR025850">
    <property type="entry name" value="SUKH-3"/>
</dbReference>
<reference evidence="1 2" key="1">
    <citation type="submission" date="2015-06" db="EMBL/GenBank/DDBJ databases">
        <title>Draft genome sequence of Streptomyces leeuwenhoekii C58, which produces the novel lasso peptide, chaxapeptin.</title>
        <authorList>
            <person name="Yi Y."/>
            <person name="Hai D."/>
            <person name="Jaspars M."/>
            <person name="Sheng H."/>
            <person name="Rateb M.E."/>
            <person name="Bull A."/>
            <person name="Goodfellow M."/>
            <person name="Asenjo J.A."/>
            <person name="Ebel R."/>
        </authorList>
    </citation>
    <scope>NUCLEOTIDE SEQUENCE [LARGE SCALE GENOMIC DNA]</scope>
    <source>
        <strain evidence="1 2">C58</strain>
    </source>
</reference>
<evidence type="ECO:0008006" key="3">
    <source>
        <dbReference type="Google" id="ProtNLM"/>
    </source>
</evidence>
<dbReference type="Proteomes" id="UP000037274">
    <property type="component" value="Unassembled WGS sequence"/>
</dbReference>
<dbReference type="RefSeq" id="WP_048574239.1">
    <property type="nucleotide sequence ID" value="NZ_LFEH01000156.1"/>
</dbReference>
<name>A0ABR5HRU8_STRLW</name>
<gene>
    <name evidence="1" type="ORF">ACH49_26850</name>
</gene>
<sequence>MGVTLPGYMDLDAYDRADTRLRGRGTDRMNDSSDRRAIQEMRIALPETADLQVQPLDLDDACRRYTEDGYEVTAQLRQFLAVYGELTVAWTSGEWTHELTTSVERALESTHATPRTLAVLAKRLGFPVSLVGTAFDTEEAVLLAENGDILLYGDAGFQRVASGFGSAVRALVTGDWDKSYF</sequence>
<comment type="caution">
    <text evidence="1">The sequence shown here is derived from an EMBL/GenBank/DDBJ whole genome shotgun (WGS) entry which is preliminary data.</text>
</comment>
<dbReference type="Pfam" id="PF14433">
    <property type="entry name" value="SUKH-3"/>
    <property type="match status" value="1"/>
</dbReference>
<organism evidence="1 2">
    <name type="scientific">Streptomyces leeuwenhoekii</name>
    <dbReference type="NCBI Taxonomy" id="1437453"/>
    <lineage>
        <taxon>Bacteria</taxon>
        <taxon>Bacillati</taxon>
        <taxon>Actinomycetota</taxon>
        <taxon>Actinomycetes</taxon>
        <taxon>Kitasatosporales</taxon>
        <taxon>Streptomycetaceae</taxon>
        <taxon>Streptomyces</taxon>
    </lineage>
</organism>
<evidence type="ECO:0000313" key="1">
    <source>
        <dbReference type="EMBL" id="KMS68838.1"/>
    </source>
</evidence>